<dbReference type="PROSITE" id="PS51904">
    <property type="entry name" value="GLYCOSYL_HYDROL_F25_2"/>
    <property type="match status" value="1"/>
</dbReference>
<sequence length="286" mass="31777">MQEIPISGIDISQYQTSRARIDFETVYSSGVRFCMVRAGWCGYDGGLAADPNLEVTITDALKAGVQVGLYVYSYARSEQAARRAAQETIALARGYRISYPIAIDVEDSRLTSVLTKEEITDTVIAFCSEVERLGYYAMFYTYFYFAKLYLEMERLDAYDFWLADYTQKPDYQGEYGMWQYTGSSGTCPGVKGPCDRDWAYKDYAAIIKAAGLNGLSPIEGSPTGPQEGKPGQQEPFPEGTPPAQPPENPDGSGSQPDTPSGSQGTGLFAALRRLLLRIIRFFRRLF</sequence>
<feature type="compositionally biased region" description="Polar residues" evidence="2">
    <location>
        <begin position="251"/>
        <end position="262"/>
    </location>
</feature>
<evidence type="ECO:0000256" key="2">
    <source>
        <dbReference type="SAM" id="MobiDB-lite"/>
    </source>
</evidence>
<dbReference type="EMBL" id="SLUK01000002">
    <property type="protein sequence ID" value="TCL44439.1"/>
    <property type="molecule type" value="Genomic_DNA"/>
</dbReference>
<dbReference type="GO" id="GO:0016998">
    <property type="term" value="P:cell wall macromolecule catabolic process"/>
    <property type="evidence" value="ECO:0007669"/>
    <property type="project" value="InterPro"/>
</dbReference>
<protein>
    <submittedName>
        <fullName evidence="3">GH25 family lysozyme M1 (1,4-beta-N-acetylmuramidase)</fullName>
    </submittedName>
</protein>
<comment type="similarity">
    <text evidence="1">Belongs to the glycosyl hydrolase 25 family.</text>
</comment>
<dbReference type="CDD" id="cd06414">
    <property type="entry name" value="GH25_LytC-like"/>
    <property type="match status" value="1"/>
</dbReference>
<proteinExistence type="inferred from homology"/>
<accession>A0A9X8UKT6</accession>
<dbReference type="SUPFAM" id="SSF51445">
    <property type="entry name" value="(Trans)glycosidases"/>
    <property type="match status" value="1"/>
</dbReference>
<dbReference type="InterPro" id="IPR002053">
    <property type="entry name" value="Glyco_hydro_25"/>
</dbReference>
<evidence type="ECO:0000313" key="3">
    <source>
        <dbReference type="EMBL" id="TCL44439.1"/>
    </source>
</evidence>
<dbReference type="PANTHER" id="PTHR34135:SF2">
    <property type="entry name" value="LYSOZYME"/>
    <property type="match status" value="1"/>
</dbReference>
<evidence type="ECO:0000256" key="1">
    <source>
        <dbReference type="ARBA" id="ARBA00010646"/>
    </source>
</evidence>
<feature type="region of interest" description="Disordered" evidence="2">
    <location>
        <begin position="217"/>
        <end position="265"/>
    </location>
</feature>
<dbReference type="RefSeq" id="WP_165873087.1">
    <property type="nucleotide sequence ID" value="NZ_SLUK01000002.1"/>
</dbReference>
<dbReference type="PANTHER" id="PTHR34135">
    <property type="entry name" value="LYSOZYME"/>
    <property type="match status" value="1"/>
</dbReference>
<gene>
    <name evidence="3" type="ORF">EDD78_10254</name>
</gene>
<dbReference type="GO" id="GO:0016052">
    <property type="term" value="P:carbohydrate catabolic process"/>
    <property type="evidence" value="ECO:0007669"/>
    <property type="project" value="TreeGrafter"/>
</dbReference>
<feature type="compositionally biased region" description="Pro residues" evidence="2">
    <location>
        <begin position="238"/>
        <end position="248"/>
    </location>
</feature>
<reference evidence="3 4" key="1">
    <citation type="submission" date="2019-03" db="EMBL/GenBank/DDBJ databases">
        <title>Genomic Encyclopedia of Type Strains, Phase IV (KMG-IV): sequencing the most valuable type-strain genomes for metagenomic binning, comparative biology and taxonomic classification.</title>
        <authorList>
            <person name="Goeker M."/>
        </authorList>
    </citation>
    <scope>NUCLEOTIDE SEQUENCE [LARGE SCALE GENOMIC DNA]</scope>
    <source>
        <strain evidence="3 4">DSM 100433</strain>
    </source>
</reference>
<dbReference type="Proteomes" id="UP000294682">
    <property type="component" value="Unassembled WGS sequence"/>
</dbReference>
<dbReference type="GO" id="GO:0009253">
    <property type="term" value="P:peptidoglycan catabolic process"/>
    <property type="evidence" value="ECO:0007669"/>
    <property type="project" value="InterPro"/>
</dbReference>
<evidence type="ECO:0000313" key="4">
    <source>
        <dbReference type="Proteomes" id="UP000294682"/>
    </source>
</evidence>
<dbReference type="Pfam" id="PF01183">
    <property type="entry name" value="Glyco_hydro_25"/>
    <property type="match status" value="1"/>
</dbReference>
<keyword evidence="4" id="KW-1185">Reference proteome</keyword>
<dbReference type="AlphaFoldDB" id="A0A9X8UKT6"/>
<name>A0A9X8UKT6_9FIRM</name>
<dbReference type="Gene3D" id="3.20.20.80">
    <property type="entry name" value="Glycosidases"/>
    <property type="match status" value="1"/>
</dbReference>
<dbReference type="GO" id="GO:0003796">
    <property type="term" value="F:lysozyme activity"/>
    <property type="evidence" value="ECO:0007669"/>
    <property type="project" value="InterPro"/>
</dbReference>
<organism evidence="3 4">
    <name type="scientific">Harryflintia acetispora</name>
    <dbReference type="NCBI Taxonomy" id="1849041"/>
    <lineage>
        <taxon>Bacteria</taxon>
        <taxon>Bacillati</taxon>
        <taxon>Bacillota</taxon>
        <taxon>Clostridia</taxon>
        <taxon>Eubacteriales</taxon>
        <taxon>Oscillospiraceae</taxon>
        <taxon>Harryflintia</taxon>
    </lineage>
</organism>
<dbReference type="InterPro" id="IPR017853">
    <property type="entry name" value="GH"/>
</dbReference>
<comment type="caution">
    <text evidence="3">The sequence shown here is derived from an EMBL/GenBank/DDBJ whole genome shotgun (WGS) entry which is preliminary data.</text>
</comment>